<protein>
    <submittedName>
        <fullName evidence="2">Uncharacterized protein</fullName>
    </submittedName>
</protein>
<keyword evidence="3" id="KW-1185">Reference proteome</keyword>
<gene>
    <name evidence="2" type="ORF">PHMEG_00016384</name>
</gene>
<feature type="region of interest" description="Disordered" evidence="1">
    <location>
        <begin position="100"/>
        <end position="225"/>
    </location>
</feature>
<dbReference type="AlphaFoldDB" id="A0A225W1K4"/>
<feature type="compositionally biased region" description="Polar residues" evidence="1">
    <location>
        <begin position="368"/>
        <end position="388"/>
    </location>
</feature>
<evidence type="ECO:0000256" key="1">
    <source>
        <dbReference type="SAM" id="MobiDB-lite"/>
    </source>
</evidence>
<reference evidence="3" key="1">
    <citation type="submission" date="2017-03" db="EMBL/GenBank/DDBJ databases">
        <title>Phytopthora megakarya and P. palmivora, two closely related causual agents of cacao black pod achieved similar genome size and gene model numbers by different mechanisms.</title>
        <authorList>
            <person name="Ali S."/>
            <person name="Shao J."/>
            <person name="Larry D.J."/>
            <person name="Kronmiller B."/>
            <person name="Shen D."/>
            <person name="Strem M.D."/>
            <person name="Melnick R.L."/>
            <person name="Guiltinan M.J."/>
            <person name="Tyler B.M."/>
            <person name="Meinhardt L.W."/>
            <person name="Bailey B.A."/>
        </authorList>
    </citation>
    <scope>NUCLEOTIDE SEQUENCE [LARGE SCALE GENOMIC DNA]</scope>
    <source>
        <strain evidence="3">zdho120</strain>
    </source>
</reference>
<name>A0A225W1K4_9STRA</name>
<evidence type="ECO:0000313" key="2">
    <source>
        <dbReference type="EMBL" id="OWZ10720.1"/>
    </source>
</evidence>
<feature type="region of interest" description="Disordered" evidence="1">
    <location>
        <begin position="366"/>
        <end position="399"/>
    </location>
</feature>
<proteinExistence type="predicted"/>
<dbReference type="OrthoDB" id="167578at2759"/>
<comment type="caution">
    <text evidence="2">The sequence shown here is derived from an EMBL/GenBank/DDBJ whole genome shotgun (WGS) entry which is preliminary data.</text>
</comment>
<dbReference type="EMBL" id="NBNE01002358">
    <property type="protein sequence ID" value="OWZ10720.1"/>
    <property type="molecule type" value="Genomic_DNA"/>
</dbReference>
<organism evidence="2 3">
    <name type="scientific">Phytophthora megakarya</name>
    <dbReference type="NCBI Taxonomy" id="4795"/>
    <lineage>
        <taxon>Eukaryota</taxon>
        <taxon>Sar</taxon>
        <taxon>Stramenopiles</taxon>
        <taxon>Oomycota</taxon>
        <taxon>Peronosporomycetes</taxon>
        <taxon>Peronosporales</taxon>
        <taxon>Peronosporaceae</taxon>
        <taxon>Phytophthora</taxon>
    </lineage>
</organism>
<dbReference type="Proteomes" id="UP000198211">
    <property type="component" value="Unassembled WGS sequence"/>
</dbReference>
<evidence type="ECO:0000313" key="3">
    <source>
        <dbReference type="Proteomes" id="UP000198211"/>
    </source>
</evidence>
<accession>A0A225W1K4</accession>
<feature type="compositionally biased region" description="Low complexity" evidence="1">
    <location>
        <begin position="108"/>
        <end position="121"/>
    </location>
</feature>
<sequence length="399" mass="43935">MNVLLKRRPGNCDFSKPSGWRIVVTQHRAVHNHPLNEESFLVHPRNRKVENPMVLEAVSALRKAGVTQGVIRNYISEKEPSKNVTRSDVNNLLAKLKSNNFVVPPPSTTSSSAPQVTSSTTELNGGIEIEQPLDQPSTPERGGADDAENTLEHDSIMEEDDGTPAERPPEDQALGFSGDDSGGSRGNDGTPAECPREDQALGFSGDGGGEGRVTQHDTTKPSSQGFHVITTANFRLRVRDRQNNRVSGDNQDTRDHNWTIHTNSGQGLCDHGIVNTDSSQDRTSRLEGRNVALCAQNAKLMEQNRQYVADLEEARERSTRQSAILTGLRKSNANLVKTMREQSQEIARLTKAMQDQSREIAHMKTENARLTQTHTSNGPSNNGETQIFNRDADCLETDL</sequence>